<evidence type="ECO:0000313" key="2">
    <source>
        <dbReference type="Proteomes" id="UP000664545"/>
    </source>
</evidence>
<keyword evidence="2" id="KW-1185">Reference proteome</keyword>
<name>A0A939D9N2_CLOAM</name>
<organism evidence="1 2">
    <name type="scientific">Clostridium aminobutyricum</name>
    <dbReference type="NCBI Taxonomy" id="33953"/>
    <lineage>
        <taxon>Bacteria</taxon>
        <taxon>Bacillati</taxon>
        <taxon>Bacillota</taxon>
        <taxon>Clostridia</taxon>
        <taxon>Eubacteriales</taxon>
        <taxon>Clostridiaceae</taxon>
        <taxon>Clostridium</taxon>
    </lineage>
</organism>
<sequence length="317" mass="34374">MSNIVLQLQKNNNDSIINNNDNVIFDETISMIGNVSYNNTTGVITVYEQGLYIIDWYVSMQSTSGSSGVIFKLISDKGTEFDSSSPIKTGNMGGIAVLNVDDAPVNFSLVNASNATVFLPNMMTFKANLRIFYLNEYTIDNSRCFALDQFANLLEQVVTIYPGAAVSMFSNRLATVSGTIDSLYKAPDAGSIPLLILQSGGQPAAFSIDKITMLYFPDSVYDDSITYLNPPDPFPQNCDTDFLKNIYNYVEVGDSISVMAGPTTSASGEISLNEYGIIVLADATSIIFIMTPHIFSLVVDEANGVSGRKSNSISVTE</sequence>
<dbReference type="Gene3D" id="2.60.120.40">
    <property type="match status" value="1"/>
</dbReference>
<dbReference type="AlphaFoldDB" id="A0A939D9N2"/>
<evidence type="ECO:0000313" key="1">
    <source>
        <dbReference type="EMBL" id="MBN7773660.1"/>
    </source>
</evidence>
<protein>
    <submittedName>
        <fullName evidence="1">Uncharacterized protein</fullName>
    </submittedName>
</protein>
<dbReference type="EMBL" id="JAFJZZ010000004">
    <property type="protein sequence ID" value="MBN7773660.1"/>
    <property type="molecule type" value="Genomic_DNA"/>
</dbReference>
<gene>
    <name evidence="1" type="ORF">JYB65_09830</name>
</gene>
<dbReference type="RefSeq" id="WP_206582503.1">
    <property type="nucleotide sequence ID" value="NZ_JAFJZZ010000004.1"/>
</dbReference>
<comment type="caution">
    <text evidence="1">The sequence shown here is derived from an EMBL/GenBank/DDBJ whole genome shotgun (WGS) entry which is preliminary data.</text>
</comment>
<dbReference type="Proteomes" id="UP000664545">
    <property type="component" value="Unassembled WGS sequence"/>
</dbReference>
<proteinExistence type="predicted"/>
<accession>A0A939D9N2</accession>
<dbReference type="InterPro" id="IPR008983">
    <property type="entry name" value="Tumour_necrosis_fac-like_dom"/>
</dbReference>
<reference evidence="1" key="1">
    <citation type="submission" date="2021-02" db="EMBL/GenBank/DDBJ databases">
        <title>Abyssanaerobacter marinus gen.nov., sp., nov, anaerobic bacterium isolated from the Onnuri vent field of Indian Ocean and suggestion of Mogibacteriaceae fam. nov., and proposal of reclassification of ambiguous this family's genus member.</title>
        <authorList>
            <person name="Kim Y.J."/>
            <person name="Yang J.-A."/>
        </authorList>
    </citation>
    <scope>NUCLEOTIDE SEQUENCE</scope>
    <source>
        <strain evidence="1">DSM 2634</strain>
    </source>
</reference>